<gene>
    <name evidence="1" type="ORF">LCGC14_2797620</name>
</gene>
<evidence type="ECO:0000313" key="1">
    <source>
        <dbReference type="EMBL" id="KKK83016.1"/>
    </source>
</evidence>
<protein>
    <submittedName>
        <fullName evidence="1">Uncharacterized protein</fullName>
    </submittedName>
</protein>
<dbReference type="AlphaFoldDB" id="A0A0F9BF13"/>
<accession>A0A0F9BF13</accession>
<name>A0A0F9BF13_9ZZZZ</name>
<organism evidence="1">
    <name type="scientific">marine sediment metagenome</name>
    <dbReference type="NCBI Taxonomy" id="412755"/>
    <lineage>
        <taxon>unclassified sequences</taxon>
        <taxon>metagenomes</taxon>
        <taxon>ecological metagenomes</taxon>
    </lineage>
</organism>
<comment type="caution">
    <text evidence="1">The sequence shown here is derived from an EMBL/GenBank/DDBJ whole genome shotgun (WGS) entry which is preliminary data.</text>
</comment>
<feature type="non-terminal residue" evidence="1">
    <location>
        <position position="1"/>
    </location>
</feature>
<sequence>QIYKLKLFFWRIHKTIIEKMHSFNTHTEVIVQKKLINRFNT</sequence>
<reference evidence="1" key="1">
    <citation type="journal article" date="2015" name="Nature">
        <title>Complex archaea that bridge the gap between prokaryotes and eukaryotes.</title>
        <authorList>
            <person name="Spang A."/>
            <person name="Saw J.H."/>
            <person name="Jorgensen S.L."/>
            <person name="Zaremba-Niedzwiedzka K."/>
            <person name="Martijn J."/>
            <person name="Lind A.E."/>
            <person name="van Eijk R."/>
            <person name="Schleper C."/>
            <person name="Guy L."/>
            <person name="Ettema T.J."/>
        </authorList>
    </citation>
    <scope>NUCLEOTIDE SEQUENCE</scope>
</reference>
<dbReference type="EMBL" id="LAZR01052414">
    <property type="protein sequence ID" value="KKK83016.1"/>
    <property type="molecule type" value="Genomic_DNA"/>
</dbReference>
<proteinExistence type="predicted"/>